<name>A0ABP9M8N5_9FLAO</name>
<dbReference type="EMBL" id="BAABHX010000003">
    <property type="protein sequence ID" value="GAA5091613.1"/>
    <property type="molecule type" value="Genomic_DNA"/>
</dbReference>
<protein>
    <submittedName>
        <fullName evidence="1">Uncharacterized protein</fullName>
    </submittedName>
</protein>
<proteinExistence type="predicted"/>
<sequence length="504" mass="58067">MQNIQDLKEKIFFESKNIIAILDKISNVDELSSKQNLVDELADRISFLRLLEKNIERFGGESFSKFSETQQSFSSVAVAAETNNLTNEVTEEEAIFNNQLNEIGDNTTDSFSNEVTEEEAIFNNQLNEITEGELHETLINFAEENQEQQIVGNSEEKIHNDLTEEEAVFNNQLNEIDENEPSDYSGSALNFVDEEMILADSEPENDDDIHEEMFNEKTTEEEAIFNNQLNEIDEFENEVSDDQGNVNNFDEEEKIQNNFESVKNQETIPSIFDTEILDDDEEILIEETENQFVASNVAIEQGEMVMDTSNVENIISEIKNDAFAEEKQEQSILAEINDRRKIVDIDRPIPQEKEKLASDESFENLEEYQHEKKIKLANIKGMKAVQSLFDDDHLIRELPVEKPAPVQEKEDTGSILKTNIPTGFMEAEKKKPEFKLDLNDRIAFTKTLFGGSQSELNEVVNNLNSFTNLEDAKEYLSDLYYNKKWSKVDEYAQRLWILVENKFL</sequence>
<gene>
    <name evidence="1" type="ORF">GCM10023210_19280</name>
</gene>
<accession>A0ABP9M8N5</accession>
<evidence type="ECO:0000313" key="1">
    <source>
        <dbReference type="EMBL" id="GAA5091613.1"/>
    </source>
</evidence>
<keyword evidence="2" id="KW-1185">Reference proteome</keyword>
<dbReference type="RefSeq" id="WP_345202986.1">
    <property type="nucleotide sequence ID" value="NZ_BAABHX010000003.1"/>
</dbReference>
<evidence type="ECO:0000313" key="2">
    <source>
        <dbReference type="Proteomes" id="UP001500353"/>
    </source>
</evidence>
<organism evidence="1 2">
    <name type="scientific">Chryseobacterium ginsengisoli</name>
    <dbReference type="NCBI Taxonomy" id="363853"/>
    <lineage>
        <taxon>Bacteria</taxon>
        <taxon>Pseudomonadati</taxon>
        <taxon>Bacteroidota</taxon>
        <taxon>Flavobacteriia</taxon>
        <taxon>Flavobacteriales</taxon>
        <taxon>Weeksellaceae</taxon>
        <taxon>Chryseobacterium group</taxon>
        <taxon>Chryseobacterium</taxon>
    </lineage>
</organism>
<reference evidence="2" key="1">
    <citation type="journal article" date="2019" name="Int. J. Syst. Evol. Microbiol.">
        <title>The Global Catalogue of Microorganisms (GCM) 10K type strain sequencing project: providing services to taxonomists for standard genome sequencing and annotation.</title>
        <authorList>
            <consortium name="The Broad Institute Genomics Platform"/>
            <consortium name="The Broad Institute Genome Sequencing Center for Infectious Disease"/>
            <person name="Wu L."/>
            <person name="Ma J."/>
        </authorList>
    </citation>
    <scope>NUCLEOTIDE SEQUENCE [LARGE SCALE GENOMIC DNA]</scope>
    <source>
        <strain evidence="2">JCM 18019</strain>
    </source>
</reference>
<comment type="caution">
    <text evidence="1">The sequence shown here is derived from an EMBL/GenBank/DDBJ whole genome shotgun (WGS) entry which is preliminary data.</text>
</comment>
<dbReference type="Proteomes" id="UP001500353">
    <property type="component" value="Unassembled WGS sequence"/>
</dbReference>